<dbReference type="InterPro" id="IPR011059">
    <property type="entry name" value="Metal-dep_hydrolase_composite"/>
</dbReference>
<dbReference type="Pfam" id="PF12890">
    <property type="entry name" value="DHOase"/>
    <property type="match status" value="1"/>
</dbReference>
<dbReference type="PROSITE" id="PS00483">
    <property type="entry name" value="DIHYDROOROTASE_2"/>
    <property type="match status" value="1"/>
</dbReference>
<evidence type="ECO:0000256" key="1">
    <source>
        <dbReference type="ARBA" id="ARBA00001947"/>
    </source>
</evidence>
<organism evidence="6">
    <name type="scientific">freshwater metagenome</name>
    <dbReference type="NCBI Taxonomy" id="449393"/>
    <lineage>
        <taxon>unclassified sequences</taxon>
        <taxon>metagenomes</taxon>
        <taxon>ecological metagenomes</taxon>
    </lineage>
</organism>
<dbReference type="InterPro" id="IPR050138">
    <property type="entry name" value="DHOase/Allantoinase_Hydrolase"/>
</dbReference>
<dbReference type="CDD" id="cd01317">
    <property type="entry name" value="DHOase_IIa"/>
    <property type="match status" value="1"/>
</dbReference>
<evidence type="ECO:0000256" key="2">
    <source>
        <dbReference type="ARBA" id="ARBA00022723"/>
    </source>
</evidence>
<dbReference type="InterPro" id="IPR024403">
    <property type="entry name" value="DHOase_cat"/>
</dbReference>
<sequence>MNSHPDTVIKGGRIIDASGEHSADVVISEGHIVAVGPNLDAKRVIDAAGCIVSPGLVDLHAHLRQPGKEETETIASGARAAALGGYTAVLAMPNTTPAIDCAAVVREVLDLGRESVCDVHTSGAITVGRSGEQLAPMAEMAALGVRIFTDDGTGVQDDRLMRRAMDYASGLGVTLAQHCEVNSLSEGTCMHEGEWSARLGLPGQPSESEELMVMRDIALARMTGAKIHFQHMSTSGSAALIAAAKAKGMTITAEAAPHHFTLTDACCENYDATFKVHPPLRTQADVDAIKAALAVGSLDAIATDHAPHAAEDKELPFDQAPPGMLGLEYALALAFTELVDGGAMTEAEVLGAMSSKPAAIAGMQNHGQILVPGVSANLCVIDPTHRWRIDATGGASLSRNVPYVGREVRGKVRHTFLFGESVVHDGEVQR</sequence>
<keyword evidence="3" id="KW-0378">Hydrolase</keyword>
<name>A0A6J6BBG6_9ZZZZ</name>
<dbReference type="GO" id="GO:0006145">
    <property type="term" value="P:purine nucleobase catabolic process"/>
    <property type="evidence" value="ECO:0007669"/>
    <property type="project" value="TreeGrafter"/>
</dbReference>
<feature type="domain" description="Dihydroorotase catalytic" evidence="5">
    <location>
        <begin position="51"/>
        <end position="235"/>
    </location>
</feature>
<dbReference type="PANTHER" id="PTHR43668">
    <property type="entry name" value="ALLANTOINASE"/>
    <property type="match status" value="1"/>
</dbReference>
<dbReference type="GO" id="GO:0004038">
    <property type="term" value="F:allantoinase activity"/>
    <property type="evidence" value="ECO:0007669"/>
    <property type="project" value="TreeGrafter"/>
</dbReference>
<evidence type="ECO:0000259" key="5">
    <source>
        <dbReference type="Pfam" id="PF12890"/>
    </source>
</evidence>
<dbReference type="EMBL" id="CAEZSF010000059">
    <property type="protein sequence ID" value="CAB4536490.1"/>
    <property type="molecule type" value="Genomic_DNA"/>
</dbReference>
<dbReference type="PANTHER" id="PTHR43668:SF2">
    <property type="entry name" value="ALLANTOINASE"/>
    <property type="match status" value="1"/>
</dbReference>
<dbReference type="AlphaFoldDB" id="A0A6J6BBG6"/>
<dbReference type="InterPro" id="IPR032466">
    <property type="entry name" value="Metal_Hydrolase"/>
</dbReference>
<dbReference type="InterPro" id="IPR004722">
    <property type="entry name" value="DHOase"/>
</dbReference>
<accession>A0A6J6BBG6</accession>
<dbReference type="GO" id="GO:0004151">
    <property type="term" value="F:dihydroorotase activity"/>
    <property type="evidence" value="ECO:0007669"/>
    <property type="project" value="InterPro"/>
</dbReference>
<dbReference type="NCBIfam" id="TIGR00857">
    <property type="entry name" value="pyrC_multi"/>
    <property type="match status" value="1"/>
</dbReference>
<dbReference type="GO" id="GO:0006221">
    <property type="term" value="P:pyrimidine nucleotide biosynthetic process"/>
    <property type="evidence" value="ECO:0007669"/>
    <property type="project" value="UniProtKB-KW"/>
</dbReference>
<dbReference type="SUPFAM" id="SSF51338">
    <property type="entry name" value="Composite domain of metallo-dependent hydrolases"/>
    <property type="match status" value="1"/>
</dbReference>
<proteinExistence type="inferred from homology"/>
<gene>
    <name evidence="6" type="ORF">UFOPK1358_00769</name>
</gene>
<comment type="cofactor">
    <cofactor evidence="1">
        <name>Zn(2+)</name>
        <dbReference type="ChEBI" id="CHEBI:29105"/>
    </cofactor>
</comment>
<protein>
    <submittedName>
        <fullName evidence="6">Unannotated protein</fullName>
    </submittedName>
</protein>
<keyword evidence="4" id="KW-0665">Pyrimidine biosynthesis</keyword>
<dbReference type="PROSITE" id="PS00482">
    <property type="entry name" value="DIHYDROOROTASE_1"/>
    <property type="match status" value="1"/>
</dbReference>
<evidence type="ECO:0000313" key="6">
    <source>
        <dbReference type="EMBL" id="CAB4536490.1"/>
    </source>
</evidence>
<dbReference type="InterPro" id="IPR002195">
    <property type="entry name" value="Dihydroorotase_CS"/>
</dbReference>
<evidence type="ECO:0000256" key="3">
    <source>
        <dbReference type="ARBA" id="ARBA00022801"/>
    </source>
</evidence>
<dbReference type="Gene3D" id="3.20.20.140">
    <property type="entry name" value="Metal-dependent hydrolases"/>
    <property type="match status" value="1"/>
</dbReference>
<keyword evidence="2" id="KW-0479">Metal-binding</keyword>
<dbReference type="GO" id="GO:0046872">
    <property type="term" value="F:metal ion binding"/>
    <property type="evidence" value="ECO:0007669"/>
    <property type="project" value="UniProtKB-KW"/>
</dbReference>
<reference evidence="6" key="1">
    <citation type="submission" date="2020-05" db="EMBL/GenBank/DDBJ databases">
        <authorList>
            <person name="Chiriac C."/>
            <person name="Salcher M."/>
            <person name="Ghai R."/>
            <person name="Kavagutti S V."/>
        </authorList>
    </citation>
    <scope>NUCLEOTIDE SEQUENCE</scope>
</reference>
<dbReference type="GO" id="GO:0005737">
    <property type="term" value="C:cytoplasm"/>
    <property type="evidence" value="ECO:0007669"/>
    <property type="project" value="TreeGrafter"/>
</dbReference>
<dbReference type="HAMAP" id="MF_00220_B">
    <property type="entry name" value="PyrC_classI_B"/>
    <property type="match status" value="1"/>
</dbReference>
<dbReference type="SUPFAM" id="SSF51556">
    <property type="entry name" value="Metallo-dependent hydrolases"/>
    <property type="match status" value="1"/>
</dbReference>
<evidence type="ECO:0000256" key="4">
    <source>
        <dbReference type="ARBA" id="ARBA00022975"/>
    </source>
</evidence>